<proteinExistence type="predicted"/>
<name>A0A453BRM1_AEGTS</name>
<dbReference type="EnsemblPlants" id="AET2Gv20604100.3">
    <property type="protein sequence ID" value="AET2Gv20604100.3"/>
    <property type="gene ID" value="AET2Gv20604100"/>
</dbReference>
<dbReference type="AlphaFoldDB" id="A0A453BRM1"/>
<reference evidence="1" key="3">
    <citation type="journal article" date="2017" name="Nature">
        <title>Genome sequence of the progenitor of the wheat D genome Aegilops tauschii.</title>
        <authorList>
            <person name="Luo M.C."/>
            <person name="Gu Y.Q."/>
            <person name="Puiu D."/>
            <person name="Wang H."/>
            <person name="Twardziok S.O."/>
            <person name="Deal K.R."/>
            <person name="Huo N."/>
            <person name="Zhu T."/>
            <person name="Wang L."/>
            <person name="Wang Y."/>
            <person name="McGuire P.E."/>
            <person name="Liu S."/>
            <person name="Long H."/>
            <person name="Ramasamy R.K."/>
            <person name="Rodriguez J.C."/>
            <person name="Van S.L."/>
            <person name="Yuan L."/>
            <person name="Wang Z."/>
            <person name="Xia Z."/>
            <person name="Xiao L."/>
            <person name="Anderson O.D."/>
            <person name="Ouyang S."/>
            <person name="Liang Y."/>
            <person name="Zimin A.V."/>
            <person name="Pertea G."/>
            <person name="Qi P."/>
            <person name="Bennetzen J.L."/>
            <person name="Dai X."/>
            <person name="Dawson M.W."/>
            <person name="Muller H.G."/>
            <person name="Kugler K."/>
            <person name="Rivarola-Duarte L."/>
            <person name="Spannagl M."/>
            <person name="Mayer K.F.X."/>
            <person name="Lu F.H."/>
            <person name="Bevan M.W."/>
            <person name="Leroy P."/>
            <person name="Li P."/>
            <person name="You F.M."/>
            <person name="Sun Q."/>
            <person name="Liu Z."/>
            <person name="Lyons E."/>
            <person name="Wicker T."/>
            <person name="Salzberg S.L."/>
            <person name="Devos K.M."/>
            <person name="Dvorak J."/>
        </authorList>
    </citation>
    <scope>NUCLEOTIDE SEQUENCE [LARGE SCALE GENOMIC DNA]</scope>
    <source>
        <strain evidence="1">cv. AL8/78</strain>
    </source>
</reference>
<evidence type="ECO:0000313" key="1">
    <source>
        <dbReference type="EnsemblPlants" id="AET2Gv20604100.3"/>
    </source>
</evidence>
<reference evidence="2" key="2">
    <citation type="journal article" date="2017" name="Nat. Plants">
        <title>The Aegilops tauschii genome reveals multiple impacts of transposons.</title>
        <authorList>
            <person name="Zhao G."/>
            <person name="Zou C."/>
            <person name="Li K."/>
            <person name="Wang K."/>
            <person name="Li T."/>
            <person name="Gao L."/>
            <person name="Zhang X."/>
            <person name="Wang H."/>
            <person name="Yang Z."/>
            <person name="Liu X."/>
            <person name="Jiang W."/>
            <person name="Mao L."/>
            <person name="Kong X."/>
            <person name="Jiao Y."/>
            <person name="Jia J."/>
        </authorList>
    </citation>
    <scope>NUCLEOTIDE SEQUENCE [LARGE SCALE GENOMIC DNA]</scope>
    <source>
        <strain evidence="2">cv. AL8/78</strain>
    </source>
</reference>
<reference evidence="2" key="1">
    <citation type="journal article" date="2014" name="Science">
        <title>Ancient hybridizations among the ancestral genomes of bread wheat.</title>
        <authorList>
            <consortium name="International Wheat Genome Sequencing Consortium,"/>
            <person name="Marcussen T."/>
            <person name="Sandve S.R."/>
            <person name="Heier L."/>
            <person name="Spannagl M."/>
            <person name="Pfeifer M."/>
            <person name="Jakobsen K.S."/>
            <person name="Wulff B.B."/>
            <person name="Steuernagel B."/>
            <person name="Mayer K.F."/>
            <person name="Olsen O.A."/>
        </authorList>
    </citation>
    <scope>NUCLEOTIDE SEQUENCE [LARGE SCALE GENOMIC DNA]</scope>
    <source>
        <strain evidence="2">cv. AL8/78</strain>
    </source>
</reference>
<reference evidence="1" key="5">
    <citation type="journal article" date="2021" name="G3 (Bethesda)">
        <title>Aegilops tauschii genome assembly Aet v5.0 features greater sequence contiguity and improved annotation.</title>
        <authorList>
            <person name="Wang L."/>
            <person name="Zhu T."/>
            <person name="Rodriguez J.C."/>
            <person name="Deal K.R."/>
            <person name="Dubcovsky J."/>
            <person name="McGuire P.E."/>
            <person name="Lux T."/>
            <person name="Spannagl M."/>
            <person name="Mayer K.F.X."/>
            <person name="Baldrich P."/>
            <person name="Meyers B.C."/>
            <person name="Huo N."/>
            <person name="Gu Y.Q."/>
            <person name="Zhou H."/>
            <person name="Devos K.M."/>
            <person name="Bennetzen J.L."/>
            <person name="Unver T."/>
            <person name="Budak H."/>
            <person name="Gulick P.J."/>
            <person name="Galiba G."/>
            <person name="Kalapos B."/>
            <person name="Nelson D.R."/>
            <person name="Li P."/>
            <person name="You F.M."/>
            <person name="Luo M.C."/>
            <person name="Dvorak J."/>
        </authorList>
    </citation>
    <scope>NUCLEOTIDE SEQUENCE [LARGE SCALE GENOMIC DNA]</scope>
    <source>
        <strain evidence="1">cv. AL8/78</strain>
    </source>
</reference>
<dbReference type="Proteomes" id="UP000015105">
    <property type="component" value="Chromosome 2D"/>
</dbReference>
<dbReference type="Gramene" id="AET2Gv20604100.3">
    <property type="protein sequence ID" value="AET2Gv20604100.3"/>
    <property type="gene ID" value="AET2Gv20604100"/>
</dbReference>
<accession>A0A453BRM1</accession>
<reference evidence="1" key="4">
    <citation type="submission" date="2019-03" db="UniProtKB">
        <authorList>
            <consortium name="EnsemblPlants"/>
        </authorList>
    </citation>
    <scope>IDENTIFICATION</scope>
</reference>
<organism evidence="1 2">
    <name type="scientific">Aegilops tauschii subsp. strangulata</name>
    <name type="common">Goatgrass</name>
    <dbReference type="NCBI Taxonomy" id="200361"/>
    <lineage>
        <taxon>Eukaryota</taxon>
        <taxon>Viridiplantae</taxon>
        <taxon>Streptophyta</taxon>
        <taxon>Embryophyta</taxon>
        <taxon>Tracheophyta</taxon>
        <taxon>Spermatophyta</taxon>
        <taxon>Magnoliopsida</taxon>
        <taxon>Liliopsida</taxon>
        <taxon>Poales</taxon>
        <taxon>Poaceae</taxon>
        <taxon>BOP clade</taxon>
        <taxon>Pooideae</taxon>
        <taxon>Triticodae</taxon>
        <taxon>Triticeae</taxon>
        <taxon>Triticinae</taxon>
        <taxon>Aegilops</taxon>
    </lineage>
</organism>
<keyword evidence="2" id="KW-1185">Reference proteome</keyword>
<evidence type="ECO:0000313" key="2">
    <source>
        <dbReference type="Proteomes" id="UP000015105"/>
    </source>
</evidence>
<sequence>MKKCLCRLPQIHWAIEVGRDAATYIFPPLKLWLTAVRRYEQPATGACAGAASSEKKGIRAALEPHRENILVT</sequence>
<protein>
    <submittedName>
        <fullName evidence="1">Uncharacterized protein</fullName>
    </submittedName>
</protein>